<reference evidence="4" key="2">
    <citation type="submission" date="2020-11" db="EMBL/GenBank/DDBJ databases">
        <authorList>
            <person name="McCartney M.A."/>
            <person name="Auch B."/>
            <person name="Kono T."/>
            <person name="Mallez S."/>
            <person name="Becker A."/>
            <person name="Gohl D.M."/>
            <person name="Silverstein K.A.T."/>
            <person name="Koren S."/>
            <person name="Bechman K.B."/>
            <person name="Herman A."/>
            <person name="Abrahante J.E."/>
            <person name="Garbe J."/>
        </authorList>
    </citation>
    <scope>NUCLEOTIDE SEQUENCE</scope>
    <source>
        <strain evidence="4">Duluth1</strain>
        <tissue evidence="4">Whole animal</tissue>
    </source>
</reference>
<organism evidence="4 5">
    <name type="scientific">Dreissena polymorpha</name>
    <name type="common">Zebra mussel</name>
    <name type="synonym">Mytilus polymorpha</name>
    <dbReference type="NCBI Taxonomy" id="45954"/>
    <lineage>
        <taxon>Eukaryota</taxon>
        <taxon>Metazoa</taxon>
        <taxon>Spiralia</taxon>
        <taxon>Lophotrochozoa</taxon>
        <taxon>Mollusca</taxon>
        <taxon>Bivalvia</taxon>
        <taxon>Autobranchia</taxon>
        <taxon>Heteroconchia</taxon>
        <taxon>Euheterodonta</taxon>
        <taxon>Imparidentia</taxon>
        <taxon>Neoheterodontei</taxon>
        <taxon>Myida</taxon>
        <taxon>Dreissenoidea</taxon>
        <taxon>Dreissenidae</taxon>
        <taxon>Dreissena</taxon>
    </lineage>
</organism>
<comment type="caution">
    <text evidence="4">The sequence shown here is derived from an EMBL/GenBank/DDBJ whole genome shotgun (WGS) entry which is preliminary data.</text>
</comment>
<feature type="transmembrane region" description="Helical" evidence="2">
    <location>
        <begin position="45"/>
        <end position="64"/>
    </location>
</feature>
<dbReference type="AlphaFoldDB" id="A0A9D4S5H0"/>
<name>A0A9D4S5H0_DREPO</name>
<evidence type="ECO:0000313" key="5">
    <source>
        <dbReference type="Proteomes" id="UP000828390"/>
    </source>
</evidence>
<proteinExistence type="predicted"/>
<feature type="transmembrane region" description="Helical" evidence="2">
    <location>
        <begin position="198"/>
        <end position="231"/>
    </location>
</feature>
<evidence type="ECO:0000313" key="4">
    <source>
        <dbReference type="EMBL" id="KAH3891345.1"/>
    </source>
</evidence>
<keyword evidence="2" id="KW-0812">Transmembrane</keyword>
<reference evidence="4" key="1">
    <citation type="journal article" date="2019" name="bioRxiv">
        <title>The Genome of the Zebra Mussel, Dreissena polymorpha: A Resource for Invasive Species Research.</title>
        <authorList>
            <person name="McCartney M.A."/>
            <person name="Auch B."/>
            <person name="Kono T."/>
            <person name="Mallez S."/>
            <person name="Zhang Y."/>
            <person name="Obille A."/>
            <person name="Becker A."/>
            <person name="Abrahante J.E."/>
            <person name="Garbe J."/>
            <person name="Badalamenti J.P."/>
            <person name="Herman A."/>
            <person name="Mangelson H."/>
            <person name="Liachko I."/>
            <person name="Sullivan S."/>
            <person name="Sone E.D."/>
            <person name="Koren S."/>
            <person name="Silverstein K.A.T."/>
            <person name="Beckman K.B."/>
            <person name="Gohl D.M."/>
        </authorList>
    </citation>
    <scope>NUCLEOTIDE SEQUENCE</scope>
    <source>
        <strain evidence="4">Duluth1</strain>
        <tissue evidence="4">Whole animal</tissue>
    </source>
</reference>
<sequence>MVSLYIRALTYVPTDNGYGAFVALAFCLQGWCEILSGIGLLSGPAIGGVLYGVNMFAFTCFYCLKKFILLEETVKHISIRHKNDTMRYKQLELDSATAIFLLSETYVRMSLHSVTVIEPLTTVPALICAQKNGRKEREREREREIDERDERAREREGMRERTDGPLVCTDIQIDTDRDRHRREKQSERDSRHVCASRLFSYFCFQLGGFTLLFVSVGGLGMPCIPLVAYAVPSSTSDCQTLLKEANKKSLTRDLMCQTRALLICLTVVCSIAVWSILDPILEPFLRKLNCPSVSQYGSDNCISAIEEDA</sequence>
<evidence type="ECO:0000259" key="3">
    <source>
        <dbReference type="PROSITE" id="PS00028"/>
    </source>
</evidence>
<accession>A0A9D4S5H0</accession>
<feature type="domain" description="C2H2-type" evidence="3">
    <location>
        <begin position="60"/>
        <end position="81"/>
    </location>
</feature>
<dbReference type="Proteomes" id="UP000828390">
    <property type="component" value="Unassembled WGS sequence"/>
</dbReference>
<keyword evidence="2" id="KW-0472">Membrane</keyword>
<keyword evidence="2" id="KW-1133">Transmembrane helix</keyword>
<dbReference type="InterPro" id="IPR013087">
    <property type="entry name" value="Znf_C2H2_type"/>
</dbReference>
<evidence type="ECO:0000256" key="1">
    <source>
        <dbReference type="SAM" id="MobiDB-lite"/>
    </source>
</evidence>
<evidence type="ECO:0000256" key="2">
    <source>
        <dbReference type="SAM" id="Phobius"/>
    </source>
</evidence>
<gene>
    <name evidence="4" type="ORF">DPMN_015441</name>
</gene>
<dbReference type="PROSITE" id="PS00028">
    <property type="entry name" value="ZINC_FINGER_C2H2_1"/>
    <property type="match status" value="1"/>
</dbReference>
<feature type="transmembrane region" description="Helical" evidence="2">
    <location>
        <begin position="260"/>
        <end position="277"/>
    </location>
</feature>
<protein>
    <recommendedName>
        <fullName evidence="3">C2H2-type domain-containing protein</fullName>
    </recommendedName>
</protein>
<dbReference type="EMBL" id="JAIWYP010000001">
    <property type="protein sequence ID" value="KAH3891345.1"/>
    <property type="molecule type" value="Genomic_DNA"/>
</dbReference>
<keyword evidence="5" id="KW-1185">Reference proteome</keyword>
<feature type="region of interest" description="Disordered" evidence="1">
    <location>
        <begin position="137"/>
        <end position="159"/>
    </location>
</feature>